<gene>
    <name evidence="2" type="ORF">EHE19_001670</name>
</gene>
<feature type="transmembrane region" description="Helical" evidence="1">
    <location>
        <begin position="12"/>
        <end position="29"/>
    </location>
</feature>
<dbReference type="OrthoDB" id="9922141at2"/>
<keyword evidence="1" id="KW-0812">Transmembrane</keyword>
<reference evidence="2 3" key="1">
    <citation type="submission" date="2020-09" db="EMBL/GenBank/DDBJ databases">
        <title>Characterization and genome sequencing of Ruminiclostridium sp. nov. MA18.</title>
        <authorList>
            <person name="Rettenmaier R."/>
            <person name="Kowollik M.-L."/>
            <person name="Liebl W."/>
            <person name="Zverlov V."/>
        </authorList>
    </citation>
    <scope>NUCLEOTIDE SEQUENCE [LARGE SCALE GENOMIC DNA]</scope>
    <source>
        <strain evidence="2 3">MA18</strain>
    </source>
</reference>
<name>A0A7H1VPG8_9FIRM</name>
<dbReference type="AlphaFoldDB" id="A0A7H1VPG8"/>
<protein>
    <submittedName>
        <fullName evidence="2">Uncharacterized protein</fullName>
    </submittedName>
</protein>
<feature type="transmembrane region" description="Helical" evidence="1">
    <location>
        <begin position="118"/>
        <end position="142"/>
    </location>
</feature>
<keyword evidence="1" id="KW-0472">Membrane</keyword>
<dbReference type="KEGG" id="rher:EHE19_001670"/>
<feature type="transmembrane region" description="Helical" evidence="1">
    <location>
        <begin position="83"/>
        <end position="106"/>
    </location>
</feature>
<dbReference type="Proteomes" id="UP000306409">
    <property type="component" value="Chromosome"/>
</dbReference>
<accession>A0A7H1VPG8</accession>
<proteinExistence type="predicted"/>
<keyword evidence="1" id="KW-1133">Transmembrane helix</keyword>
<organism evidence="2 3">
    <name type="scientific">Ruminiclostridium herbifermentans</name>
    <dbReference type="NCBI Taxonomy" id="2488810"/>
    <lineage>
        <taxon>Bacteria</taxon>
        <taxon>Bacillati</taxon>
        <taxon>Bacillota</taxon>
        <taxon>Clostridia</taxon>
        <taxon>Eubacteriales</taxon>
        <taxon>Oscillospiraceae</taxon>
        <taxon>Ruminiclostridium</taxon>
    </lineage>
</organism>
<evidence type="ECO:0000256" key="1">
    <source>
        <dbReference type="SAM" id="Phobius"/>
    </source>
</evidence>
<sequence>MVIKSNVLRFYWSNILLFVVSVFITIILFKNNCFKIDQNKVIDLTNYNAVIAGFLFTALSILISALSNERIARLKKYHYIDKYFAAIIIALILSISALIFNFMYLFFTIKFITDHIIIFQKIVVAESFVSSIFFIQGVYYVIKTLKKY</sequence>
<feature type="transmembrane region" description="Helical" evidence="1">
    <location>
        <begin position="49"/>
        <end position="71"/>
    </location>
</feature>
<dbReference type="EMBL" id="CP061336">
    <property type="protein sequence ID" value="QNU67280.1"/>
    <property type="molecule type" value="Genomic_DNA"/>
</dbReference>
<keyword evidence="3" id="KW-1185">Reference proteome</keyword>
<evidence type="ECO:0000313" key="2">
    <source>
        <dbReference type="EMBL" id="QNU67280.1"/>
    </source>
</evidence>
<evidence type="ECO:0000313" key="3">
    <source>
        <dbReference type="Proteomes" id="UP000306409"/>
    </source>
</evidence>